<keyword evidence="1" id="KW-0472">Membrane</keyword>
<dbReference type="PANTHER" id="PTHR10845:SF192">
    <property type="entry name" value="DOUBLE HIT, ISOFORM B"/>
    <property type="match status" value="1"/>
</dbReference>
<dbReference type="EMBL" id="JASJQH010004073">
    <property type="protein sequence ID" value="KAK9759433.1"/>
    <property type="molecule type" value="Genomic_DNA"/>
</dbReference>
<evidence type="ECO:0000313" key="3">
    <source>
        <dbReference type="EMBL" id="KAK9759433.1"/>
    </source>
</evidence>
<dbReference type="CDD" id="cd07440">
    <property type="entry name" value="RGS"/>
    <property type="match status" value="1"/>
</dbReference>
<evidence type="ECO:0000259" key="2">
    <source>
        <dbReference type="PROSITE" id="PS50132"/>
    </source>
</evidence>
<reference evidence="3 4" key="1">
    <citation type="submission" date="2023-04" db="EMBL/GenBank/DDBJ databases">
        <title>Genome of Basidiobolus ranarum AG-B5.</title>
        <authorList>
            <person name="Stajich J.E."/>
            <person name="Carter-House D."/>
            <person name="Gryganskyi A."/>
        </authorList>
    </citation>
    <scope>NUCLEOTIDE SEQUENCE [LARGE SCALE GENOMIC DNA]</scope>
    <source>
        <strain evidence="3 4">AG-B5</strain>
    </source>
</reference>
<dbReference type="InterPro" id="IPR044926">
    <property type="entry name" value="RGS_subdomain_2"/>
</dbReference>
<feature type="transmembrane region" description="Helical" evidence="1">
    <location>
        <begin position="196"/>
        <end position="215"/>
    </location>
</feature>
<dbReference type="PRINTS" id="PR01301">
    <property type="entry name" value="RGSPROTEIN"/>
</dbReference>
<dbReference type="SMART" id="SM00315">
    <property type="entry name" value="RGS"/>
    <property type="match status" value="1"/>
</dbReference>
<dbReference type="Proteomes" id="UP001479436">
    <property type="component" value="Unassembled WGS sequence"/>
</dbReference>
<feature type="transmembrane region" description="Helical" evidence="1">
    <location>
        <begin position="63"/>
        <end position="84"/>
    </location>
</feature>
<sequence>METTPLLIVLLGWLSILIVSILMIYMNRKAPAIHYRGVGLLIASIIVNGFLVLYYIAHDRKPDWFPCFLLLWIPSLGVPLWFLVNGTRFFKLAMLYRMNQAKLGISSGDESENDHGIELTSFQPGSVTEHTNKNIQQRFRKWYYRHQKRFSLNSLIFLILGFMLFHSLMTVTIHVISKDVITYENCVIDWEMIPVVSFHGAYVLLMFPGLVWLVWKVEDAHWIKRELMLVLTVETINFTGRLVAVVTRMIGSTFPVAPTTWFTVATLVVVHIITIVFPLIDGWQENHPGTQTNHTAFQIILDDPYMFQSFKLFSVKDFSVENVLFYEAYKRLSRNVKIRHRDTKTSLIGDSYLVEEILQIYSTFIRTKSSFELNISGRSRREMDCTIEGGPPYSLKTLDNIKEEVFINMYHHTYPRFVRATNTSSRTYSDSTSESILVSKS</sequence>
<feature type="domain" description="RGS" evidence="2">
    <location>
        <begin position="296"/>
        <end position="420"/>
    </location>
</feature>
<dbReference type="PANTHER" id="PTHR10845">
    <property type="entry name" value="REGULATOR OF G PROTEIN SIGNALING"/>
    <property type="match status" value="1"/>
</dbReference>
<feature type="transmembrane region" description="Helical" evidence="1">
    <location>
        <begin position="227"/>
        <end position="247"/>
    </location>
</feature>
<feature type="transmembrane region" description="Helical" evidence="1">
    <location>
        <begin position="150"/>
        <end position="176"/>
    </location>
</feature>
<evidence type="ECO:0000313" key="4">
    <source>
        <dbReference type="Proteomes" id="UP001479436"/>
    </source>
</evidence>
<dbReference type="SUPFAM" id="SSF48097">
    <property type="entry name" value="Regulator of G-protein signaling, RGS"/>
    <property type="match status" value="1"/>
</dbReference>
<feature type="transmembrane region" description="Helical" evidence="1">
    <location>
        <begin position="38"/>
        <end position="57"/>
    </location>
</feature>
<keyword evidence="1" id="KW-1133">Transmembrane helix</keyword>
<feature type="transmembrane region" description="Helical" evidence="1">
    <location>
        <begin position="259"/>
        <end position="280"/>
    </location>
</feature>
<dbReference type="InterPro" id="IPR016137">
    <property type="entry name" value="RGS"/>
</dbReference>
<feature type="transmembrane region" description="Helical" evidence="1">
    <location>
        <begin position="6"/>
        <end position="26"/>
    </location>
</feature>
<name>A0ABR2WD56_9FUNG</name>
<protein>
    <recommendedName>
        <fullName evidence="2">RGS domain-containing protein</fullName>
    </recommendedName>
</protein>
<organism evidence="3 4">
    <name type="scientific">Basidiobolus ranarum</name>
    <dbReference type="NCBI Taxonomy" id="34480"/>
    <lineage>
        <taxon>Eukaryota</taxon>
        <taxon>Fungi</taxon>
        <taxon>Fungi incertae sedis</taxon>
        <taxon>Zoopagomycota</taxon>
        <taxon>Entomophthoromycotina</taxon>
        <taxon>Basidiobolomycetes</taxon>
        <taxon>Basidiobolales</taxon>
        <taxon>Basidiobolaceae</taxon>
        <taxon>Basidiobolus</taxon>
    </lineage>
</organism>
<keyword evidence="1" id="KW-0812">Transmembrane</keyword>
<dbReference type="Pfam" id="PF00615">
    <property type="entry name" value="RGS"/>
    <property type="match status" value="1"/>
</dbReference>
<dbReference type="InterPro" id="IPR036305">
    <property type="entry name" value="RGS_sf"/>
</dbReference>
<keyword evidence="4" id="KW-1185">Reference proteome</keyword>
<dbReference type="PROSITE" id="PS50132">
    <property type="entry name" value="RGS"/>
    <property type="match status" value="1"/>
</dbReference>
<proteinExistence type="predicted"/>
<comment type="caution">
    <text evidence="3">The sequence shown here is derived from an EMBL/GenBank/DDBJ whole genome shotgun (WGS) entry which is preliminary data.</text>
</comment>
<dbReference type="Gene3D" id="1.10.167.10">
    <property type="entry name" value="Regulator of G-protein Signalling 4, domain 2"/>
    <property type="match status" value="1"/>
</dbReference>
<gene>
    <name evidence="3" type="ORF">K7432_017624</name>
</gene>
<accession>A0ABR2WD56</accession>
<evidence type="ECO:0000256" key="1">
    <source>
        <dbReference type="SAM" id="Phobius"/>
    </source>
</evidence>